<dbReference type="CDD" id="cd11592">
    <property type="entry name" value="Agmatinase_PAH"/>
    <property type="match status" value="1"/>
</dbReference>
<dbReference type="EMBL" id="ML976992">
    <property type="protein sequence ID" value="KAF1956221.1"/>
    <property type="molecule type" value="Genomic_DNA"/>
</dbReference>
<dbReference type="InterPro" id="IPR006035">
    <property type="entry name" value="Ureohydrolase"/>
</dbReference>
<dbReference type="PANTHER" id="PTHR11358">
    <property type="entry name" value="ARGINASE/AGMATINASE"/>
    <property type="match status" value="1"/>
</dbReference>
<feature type="binding site" evidence="6">
    <location>
        <position position="200"/>
    </location>
    <ligand>
        <name>Mn(2+)</name>
        <dbReference type="ChEBI" id="CHEBI:29035"/>
        <label>1</label>
    </ligand>
</feature>
<evidence type="ECO:0000256" key="2">
    <source>
        <dbReference type="ARBA" id="ARBA00022723"/>
    </source>
</evidence>
<comment type="catalytic activity">
    <reaction evidence="4">
        <text>agmatine + H2O = urea + putrescine</text>
        <dbReference type="Rhea" id="RHEA:13929"/>
        <dbReference type="ChEBI" id="CHEBI:15377"/>
        <dbReference type="ChEBI" id="CHEBI:16199"/>
        <dbReference type="ChEBI" id="CHEBI:58145"/>
        <dbReference type="ChEBI" id="CHEBI:326268"/>
        <dbReference type="EC" id="3.5.3.11"/>
    </reaction>
</comment>
<dbReference type="PROSITE" id="PS51409">
    <property type="entry name" value="ARGINASE_2"/>
    <property type="match status" value="1"/>
</dbReference>
<evidence type="ECO:0000313" key="10">
    <source>
        <dbReference type="Proteomes" id="UP000800035"/>
    </source>
</evidence>
<evidence type="ECO:0000256" key="8">
    <source>
        <dbReference type="SAM" id="SignalP"/>
    </source>
</evidence>
<comment type="similarity">
    <text evidence="1">Belongs to the arginase family. Agmatinase subfamily.</text>
</comment>
<dbReference type="Pfam" id="PF00491">
    <property type="entry name" value="Arginase"/>
    <property type="match status" value="1"/>
</dbReference>
<organism evidence="9 10">
    <name type="scientific">Byssothecium circinans</name>
    <dbReference type="NCBI Taxonomy" id="147558"/>
    <lineage>
        <taxon>Eukaryota</taxon>
        <taxon>Fungi</taxon>
        <taxon>Dikarya</taxon>
        <taxon>Ascomycota</taxon>
        <taxon>Pezizomycotina</taxon>
        <taxon>Dothideomycetes</taxon>
        <taxon>Pleosporomycetidae</taxon>
        <taxon>Pleosporales</taxon>
        <taxon>Massarineae</taxon>
        <taxon>Massarinaceae</taxon>
        <taxon>Byssothecium</taxon>
    </lineage>
</organism>
<dbReference type="AlphaFoldDB" id="A0A6A5TU86"/>
<dbReference type="GO" id="GO:0033389">
    <property type="term" value="P:putrescine biosynthetic process from arginine, via agmatine"/>
    <property type="evidence" value="ECO:0007669"/>
    <property type="project" value="TreeGrafter"/>
</dbReference>
<evidence type="ECO:0000256" key="1">
    <source>
        <dbReference type="ARBA" id="ARBA00009227"/>
    </source>
</evidence>
<comment type="cofactor">
    <cofactor evidence="6">
        <name>Mn(2+)</name>
        <dbReference type="ChEBI" id="CHEBI:29035"/>
    </cofactor>
    <text evidence="6">Binds 2 manganese ions per subunit.</text>
</comment>
<dbReference type="OrthoDB" id="288726at2759"/>
<dbReference type="InterPro" id="IPR020855">
    <property type="entry name" value="Ureohydrolase_Mn_BS"/>
</dbReference>
<sequence>MWPPRILPLLAAAAVAHSYHGDQQAFTPAQLEELERKWGTDWGFSGVSTFAHLPHTRCLTHPETAFDIGIIGAPFDTAVSYRPGARFGPRAIRAGSSRQTSFRGFNPRANLNPYMSWAKIVDCGDIPITPFDNALALRQMSEAFQELGTRAPTPKGLASATEYLHKPKLVTLGGDHSIALPALRALNKIHGKPVAVVHFDAHLDTWHPAKYPSAWIDPEDASTQSFFNHGSMFWFASTEGLIANGSSVHAGLRTRLSGDDAEDYADDTQQGWQRISTDDIDEIGAKGIIQSILDRVGIEMPVYLSIDIDVIDPGMAPATGTPEPGGWTTRELIRILRGIESLNVVGADIVEVSPAYDSAAETTGLAAAQVAYEVITSIVRKGLIEQAKTGKAKDQVKDEL</sequence>
<evidence type="ECO:0000256" key="3">
    <source>
        <dbReference type="ARBA" id="ARBA00022801"/>
    </source>
</evidence>
<feature type="signal peptide" evidence="8">
    <location>
        <begin position="1"/>
        <end position="18"/>
    </location>
</feature>
<keyword evidence="8" id="KW-0732">Signal</keyword>
<evidence type="ECO:0000256" key="5">
    <source>
        <dbReference type="ARBA" id="ARBA00066392"/>
    </source>
</evidence>
<proteinExistence type="inferred from homology"/>
<dbReference type="Proteomes" id="UP000800035">
    <property type="component" value="Unassembled WGS sequence"/>
</dbReference>
<dbReference type="PIRSF" id="PIRSF036979">
    <property type="entry name" value="Arginase"/>
    <property type="match status" value="1"/>
</dbReference>
<evidence type="ECO:0000256" key="6">
    <source>
        <dbReference type="PIRSR" id="PIRSR036979-1"/>
    </source>
</evidence>
<dbReference type="GO" id="GO:0008783">
    <property type="term" value="F:agmatinase activity"/>
    <property type="evidence" value="ECO:0007669"/>
    <property type="project" value="UniProtKB-EC"/>
</dbReference>
<feature type="binding site" evidence="6">
    <location>
        <position position="176"/>
    </location>
    <ligand>
        <name>Mn(2+)</name>
        <dbReference type="ChEBI" id="CHEBI:29035"/>
        <label>1</label>
    </ligand>
</feature>
<keyword evidence="10" id="KW-1185">Reference proteome</keyword>
<dbReference type="InterPro" id="IPR023696">
    <property type="entry name" value="Ureohydrolase_dom_sf"/>
</dbReference>
<dbReference type="GO" id="GO:0046872">
    <property type="term" value="F:metal ion binding"/>
    <property type="evidence" value="ECO:0007669"/>
    <property type="project" value="UniProtKB-KW"/>
</dbReference>
<dbReference type="PROSITE" id="PS01053">
    <property type="entry name" value="ARGINASE_1"/>
    <property type="match status" value="1"/>
</dbReference>
<evidence type="ECO:0000313" key="9">
    <source>
        <dbReference type="EMBL" id="KAF1956221.1"/>
    </source>
</evidence>
<feature type="binding site" evidence="6">
    <location>
        <position position="202"/>
    </location>
    <ligand>
        <name>Mn(2+)</name>
        <dbReference type="ChEBI" id="CHEBI:29035"/>
        <label>1</label>
    </ligand>
</feature>
<evidence type="ECO:0000256" key="4">
    <source>
        <dbReference type="ARBA" id="ARBA00050304"/>
    </source>
</evidence>
<gene>
    <name evidence="9" type="ORF">CC80DRAFT_525718</name>
</gene>
<feature type="binding site" evidence="6">
    <location>
        <position position="307"/>
    </location>
    <ligand>
        <name>Mn(2+)</name>
        <dbReference type="ChEBI" id="CHEBI:29035"/>
        <label>1</label>
    </ligand>
</feature>
<feature type="binding site" evidence="6">
    <location>
        <position position="309"/>
    </location>
    <ligand>
        <name>Mn(2+)</name>
        <dbReference type="ChEBI" id="CHEBI:29035"/>
        <label>1</label>
    </ligand>
</feature>
<feature type="binding site" evidence="6">
    <location>
        <position position="204"/>
    </location>
    <ligand>
        <name>Mn(2+)</name>
        <dbReference type="ChEBI" id="CHEBI:29035"/>
        <label>1</label>
    </ligand>
</feature>
<dbReference type="PANTHER" id="PTHR11358:SF26">
    <property type="entry name" value="GUANIDINO ACID HYDROLASE, MITOCHONDRIAL"/>
    <property type="match status" value="1"/>
</dbReference>
<keyword evidence="2 6" id="KW-0479">Metal-binding</keyword>
<dbReference type="GO" id="GO:0019627">
    <property type="term" value="P:urea metabolic process"/>
    <property type="evidence" value="ECO:0007669"/>
    <property type="project" value="UniProtKB-ARBA"/>
</dbReference>
<keyword evidence="3 7" id="KW-0378">Hydrolase</keyword>
<evidence type="ECO:0000256" key="7">
    <source>
        <dbReference type="RuleBase" id="RU003684"/>
    </source>
</evidence>
<dbReference type="SUPFAM" id="SSF52768">
    <property type="entry name" value="Arginase/deacetylase"/>
    <property type="match status" value="1"/>
</dbReference>
<protein>
    <recommendedName>
        <fullName evidence="5">agmatinase</fullName>
        <ecNumber evidence="5">3.5.3.11</ecNumber>
    </recommendedName>
</protein>
<keyword evidence="6" id="KW-0464">Manganese</keyword>
<dbReference type="EC" id="3.5.3.11" evidence="5"/>
<name>A0A6A5TU86_9PLEO</name>
<reference evidence="9" key="1">
    <citation type="journal article" date="2020" name="Stud. Mycol.">
        <title>101 Dothideomycetes genomes: a test case for predicting lifestyles and emergence of pathogens.</title>
        <authorList>
            <person name="Haridas S."/>
            <person name="Albert R."/>
            <person name="Binder M."/>
            <person name="Bloem J."/>
            <person name="Labutti K."/>
            <person name="Salamov A."/>
            <person name="Andreopoulos B."/>
            <person name="Baker S."/>
            <person name="Barry K."/>
            <person name="Bills G."/>
            <person name="Bluhm B."/>
            <person name="Cannon C."/>
            <person name="Castanera R."/>
            <person name="Culley D."/>
            <person name="Daum C."/>
            <person name="Ezra D."/>
            <person name="Gonzalez J."/>
            <person name="Henrissat B."/>
            <person name="Kuo A."/>
            <person name="Liang C."/>
            <person name="Lipzen A."/>
            <person name="Lutzoni F."/>
            <person name="Magnuson J."/>
            <person name="Mondo S."/>
            <person name="Nolan M."/>
            <person name="Ohm R."/>
            <person name="Pangilinan J."/>
            <person name="Park H.-J."/>
            <person name="Ramirez L."/>
            <person name="Alfaro M."/>
            <person name="Sun H."/>
            <person name="Tritt A."/>
            <person name="Yoshinaga Y."/>
            <person name="Zwiers L.-H."/>
            <person name="Turgeon B."/>
            <person name="Goodwin S."/>
            <person name="Spatafora J."/>
            <person name="Crous P."/>
            <person name="Grigoriev I."/>
        </authorList>
    </citation>
    <scope>NUCLEOTIDE SEQUENCE</scope>
    <source>
        <strain evidence="9">CBS 675.92</strain>
    </source>
</reference>
<dbReference type="FunFam" id="3.40.800.10:FF:000006">
    <property type="entry name" value="Agmatinase 1"/>
    <property type="match status" value="1"/>
</dbReference>
<dbReference type="PRINTS" id="PR00116">
    <property type="entry name" value="ARGINASE"/>
</dbReference>
<dbReference type="Gene3D" id="3.40.800.10">
    <property type="entry name" value="Ureohydrolase domain"/>
    <property type="match status" value="1"/>
</dbReference>
<accession>A0A6A5TU86</accession>
<feature type="chain" id="PRO_5025643886" description="agmatinase" evidence="8">
    <location>
        <begin position="19"/>
        <end position="400"/>
    </location>
</feature>